<dbReference type="SUPFAM" id="SSF54814">
    <property type="entry name" value="Prokaryotic type KH domain (KH-domain type II)"/>
    <property type="match status" value="1"/>
</dbReference>
<evidence type="ECO:0000256" key="2">
    <source>
        <dbReference type="ARBA" id="ARBA00022730"/>
    </source>
</evidence>
<comment type="caution">
    <text evidence="11">The sequence shown here is derived from an EMBL/GenBank/DDBJ whole genome shotgun (WGS) entry which is preliminary data.</text>
</comment>
<reference evidence="11 12" key="1">
    <citation type="submission" date="2017-09" db="EMBL/GenBank/DDBJ databases">
        <title>Depth-based differentiation of microbial function through sediment-hosted aquifers and enrichment of novel symbionts in the deep terrestrial subsurface.</title>
        <authorList>
            <person name="Probst A.J."/>
            <person name="Ladd B."/>
            <person name="Jarett J.K."/>
            <person name="Geller-Mcgrath D.E."/>
            <person name="Sieber C.M."/>
            <person name="Emerson J.B."/>
            <person name="Anantharaman K."/>
            <person name="Thomas B.C."/>
            <person name="Malmstrom R."/>
            <person name="Stieglmeier M."/>
            <person name="Klingl A."/>
            <person name="Woyke T."/>
            <person name="Ryan C.M."/>
            <person name="Banfield J.F."/>
        </authorList>
    </citation>
    <scope>NUCLEOTIDE SEQUENCE [LARGE SCALE GENOMIC DNA]</scope>
    <source>
        <strain evidence="11">CG11_big_fil_rev_8_21_14_0_20_40_12</strain>
    </source>
</reference>
<keyword evidence="2" id="KW-0699">rRNA-binding</keyword>
<proteinExistence type="inferred from homology"/>
<feature type="non-terminal residue" evidence="11">
    <location>
        <position position="129"/>
    </location>
</feature>
<gene>
    <name evidence="11" type="ORF">COV89_01570</name>
</gene>
<dbReference type="InterPro" id="IPR004044">
    <property type="entry name" value="KH_dom_type_2"/>
</dbReference>
<accession>A0A2H0KIP5</accession>
<dbReference type="PANTHER" id="PTHR11760:SF19">
    <property type="entry name" value="SMALL RIBOSOMAL SUBUNIT PROTEIN US3C"/>
    <property type="match status" value="1"/>
</dbReference>
<dbReference type="AlphaFoldDB" id="A0A2H0KIP5"/>
<protein>
    <recommendedName>
        <fullName evidence="7">Small ribosomal subunit protein uS3</fullName>
    </recommendedName>
    <alternativeName>
        <fullName evidence="8">30S ribosomal protein S3</fullName>
    </alternativeName>
</protein>
<dbReference type="InterPro" id="IPR009019">
    <property type="entry name" value="KH_sf_prok-type"/>
</dbReference>
<dbReference type="EMBL" id="PCVI01000025">
    <property type="protein sequence ID" value="PIQ70254.1"/>
    <property type="molecule type" value="Genomic_DNA"/>
</dbReference>
<keyword evidence="5" id="KW-0687">Ribonucleoprotein</keyword>
<dbReference type="Gene3D" id="3.30.300.20">
    <property type="match status" value="1"/>
</dbReference>
<sequence>MGQKINPIIFRIGSKYSWSSIWFADHKAFKKTLLEDIALRKFLMDRLKLAGIIGVKIERSINKIKITPQVTRPGVVIGRGGSGLEELKKQLCKMVFLPDPEKNLEISPQEIKNPDISAYFVAQKISEQI</sequence>
<dbReference type="FunFam" id="3.30.300.20:FF:000001">
    <property type="entry name" value="30S ribosomal protein S3"/>
    <property type="match status" value="1"/>
</dbReference>
<dbReference type="InterPro" id="IPR015946">
    <property type="entry name" value="KH_dom-like_a/b"/>
</dbReference>
<dbReference type="GO" id="GO:0003735">
    <property type="term" value="F:structural constituent of ribosome"/>
    <property type="evidence" value="ECO:0007669"/>
    <property type="project" value="TreeGrafter"/>
</dbReference>
<dbReference type="GO" id="GO:0022627">
    <property type="term" value="C:cytosolic small ribosomal subunit"/>
    <property type="evidence" value="ECO:0007669"/>
    <property type="project" value="TreeGrafter"/>
</dbReference>
<evidence type="ECO:0000256" key="1">
    <source>
        <dbReference type="ARBA" id="ARBA00010761"/>
    </source>
</evidence>
<feature type="domain" description="KH type-2" evidence="10">
    <location>
        <begin position="39"/>
        <end position="112"/>
    </location>
</feature>
<evidence type="ECO:0000256" key="3">
    <source>
        <dbReference type="ARBA" id="ARBA00022884"/>
    </source>
</evidence>
<name>A0A2H0KIP5_9BACT</name>
<dbReference type="Proteomes" id="UP000231371">
    <property type="component" value="Unassembled WGS sequence"/>
</dbReference>
<evidence type="ECO:0000256" key="9">
    <source>
        <dbReference type="PROSITE-ProRule" id="PRU00118"/>
    </source>
</evidence>
<evidence type="ECO:0000313" key="11">
    <source>
        <dbReference type="EMBL" id="PIQ70254.1"/>
    </source>
</evidence>
<evidence type="ECO:0000256" key="7">
    <source>
        <dbReference type="ARBA" id="ARBA00035257"/>
    </source>
</evidence>
<dbReference type="PROSITE" id="PS50823">
    <property type="entry name" value="KH_TYPE_2"/>
    <property type="match status" value="1"/>
</dbReference>
<evidence type="ECO:0000256" key="8">
    <source>
        <dbReference type="ARBA" id="ARBA00035521"/>
    </source>
</evidence>
<dbReference type="CDD" id="cd02412">
    <property type="entry name" value="KH-II_30S_S3"/>
    <property type="match status" value="1"/>
</dbReference>
<dbReference type="PANTHER" id="PTHR11760">
    <property type="entry name" value="30S/40S RIBOSOMAL PROTEIN S3"/>
    <property type="match status" value="1"/>
</dbReference>
<comment type="similarity">
    <text evidence="1">Belongs to the universal ribosomal protein uS3 family.</text>
</comment>
<dbReference type="InterPro" id="IPR057258">
    <property type="entry name" value="Ribosomal_uS3"/>
</dbReference>
<keyword evidence="4 11" id="KW-0689">Ribosomal protein</keyword>
<organism evidence="11 12">
    <name type="scientific">Candidatus Shapirobacteria bacterium CG11_big_fil_rev_8_21_14_0_20_40_12</name>
    <dbReference type="NCBI Taxonomy" id="1974889"/>
    <lineage>
        <taxon>Bacteria</taxon>
        <taxon>Candidatus Shapironibacteriota</taxon>
    </lineage>
</organism>
<evidence type="ECO:0000256" key="5">
    <source>
        <dbReference type="ARBA" id="ARBA00023274"/>
    </source>
</evidence>
<evidence type="ECO:0000256" key="6">
    <source>
        <dbReference type="ARBA" id="ARBA00024998"/>
    </source>
</evidence>
<evidence type="ECO:0000256" key="4">
    <source>
        <dbReference type="ARBA" id="ARBA00022980"/>
    </source>
</evidence>
<dbReference type="Pfam" id="PF07650">
    <property type="entry name" value="KH_2"/>
    <property type="match status" value="1"/>
</dbReference>
<dbReference type="GO" id="GO:0019843">
    <property type="term" value="F:rRNA binding"/>
    <property type="evidence" value="ECO:0007669"/>
    <property type="project" value="UniProtKB-KW"/>
</dbReference>
<evidence type="ECO:0000313" key="12">
    <source>
        <dbReference type="Proteomes" id="UP000231371"/>
    </source>
</evidence>
<evidence type="ECO:0000259" key="10">
    <source>
        <dbReference type="PROSITE" id="PS50823"/>
    </source>
</evidence>
<comment type="function">
    <text evidence="6">Binds the lower part of the 30S subunit head. Binds mRNA in the 70S ribosome, positioning it for translation.</text>
</comment>
<keyword evidence="3 9" id="KW-0694">RNA-binding</keyword>